<dbReference type="GeneID" id="94195367"/>
<comment type="caution">
    <text evidence="2">The sequence shown here is derived from an EMBL/GenBank/DDBJ whole genome shotgun (WGS) entry which is preliminary data.</text>
</comment>
<dbReference type="RefSeq" id="XP_067715955.1">
    <property type="nucleotide sequence ID" value="XM_067859854.1"/>
</dbReference>
<dbReference type="EMBL" id="BPLF01000002">
    <property type="protein sequence ID" value="GIX63886.1"/>
    <property type="molecule type" value="Genomic_DNA"/>
</dbReference>
<sequence length="702" mass="78687">MATLCSVATAAAVRPLVATLRLSPCVPLARTAYRPPPVAPGSTPETSSAPEFVVTAMPIANLPANVVIPGPAAPPPLWSRTWETNMRRRTYRSRRRKRFIRVGERILRIILALAPPEELRVELRDPVVELPVLLDALREGRALEGVAHEGNPFKYADHHLLDNVRDDPRGHQPDLGHDVGVELHQGVVLHRVEHEAEVGGLLPDVLRNGRDLHPHEPALPALVRHEGRRVPDPPVPQHPRQLLNILPRLGRPHAPQDEAAGLVQGVDCDAEHRGLLDPDDGVLVRLPENLGRPRVLVDVRGLLEEGHPLRREVGLVDHADDLQELRADFPPDLDGDRAVLFEPVEGLEGAIRSLDPSVRSLDLALAEVLPEHGVFPRRQEPGRQRNQAPVFAVLFVAHLVAWHRQSLLFRQSRHDSRGDGQRLRLVGLPSRCRLRPILGLLPPAPASATLPTVSRGLHELVAGCFQGRGPQLRQERLPVAQNVLLHVAHVKLGEQIHDEQFLCEARNVPFVLRHLVNGASDLLRRPLGQPLHHIHQRMQRRLLLGLTFSVDRAHLFYHATQDLVDQHAFVFLQGGPREGDGVLDEYQHRPFLDCVVVLQLLNAEMTRFSRLEPADCVLFEDHFSRLNDDLGHRCFRLLRLRRAGTISFAACHTLRRHRPLPLRALLPCLILLLFPLLLRFCVRLHNLLHNLVPFLSPSAECV</sequence>
<gene>
    <name evidence="2" type="ORF">BcabD6B2_33210</name>
</gene>
<keyword evidence="2" id="KW-0240">DNA-directed RNA polymerase</keyword>
<evidence type="ECO:0000313" key="2">
    <source>
        <dbReference type="EMBL" id="GIX63886.1"/>
    </source>
</evidence>
<reference evidence="2 3" key="1">
    <citation type="submission" date="2021-06" db="EMBL/GenBank/DDBJ databases">
        <title>Genome sequence of Babesia caballi.</title>
        <authorList>
            <person name="Yamagishi J."/>
            <person name="Kidaka T."/>
            <person name="Ochi A."/>
        </authorList>
    </citation>
    <scope>NUCLEOTIDE SEQUENCE [LARGE SCALE GENOMIC DNA]</scope>
    <source>
        <strain evidence="2">USDA-D6B2</strain>
    </source>
</reference>
<keyword evidence="1" id="KW-1133">Transmembrane helix</keyword>
<keyword evidence="1" id="KW-0472">Membrane</keyword>
<evidence type="ECO:0000313" key="3">
    <source>
        <dbReference type="Proteomes" id="UP001497744"/>
    </source>
</evidence>
<feature type="transmembrane region" description="Helical" evidence="1">
    <location>
        <begin position="664"/>
        <end position="685"/>
    </location>
</feature>
<proteinExistence type="predicted"/>
<keyword evidence="3" id="KW-1185">Reference proteome</keyword>
<keyword evidence="1" id="KW-0812">Transmembrane</keyword>
<dbReference type="AlphaFoldDB" id="A0AAV4LUQ5"/>
<organism evidence="2 3">
    <name type="scientific">Babesia caballi</name>
    <dbReference type="NCBI Taxonomy" id="5871"/>
    <lineage>
        <taxon>Eukaryota</taxon>
        <taxon>Sar</taxon>
        <taxon>Alveolata</taxon>
        <taxon>Apicomplexa</taxon>
        <taxon>Aconoidasida</taxon>
        <taxon>Piroplasmida</taxon>
        <taxon>Babesiidae</taxon>
        <taxon>Babesia</taxon>
    </lineage>
</organism>
<keyword evidence="2" id="KW-0804">Transcription</keyword>
<accession>A0AAV4LUQ5</accession>
<protein>
    <submittedName>
        <fullName evidence="2">DNA-directed RNA polymerase subunit beta</fullName>
    </submittedName>
</protein>
<evidence type="ECO:0000256" key="1">
    <source>
        <dbReference type="SAM" id="Phobius"/>
    </source>
</evidence>
<dbReference type="Proteomes" id="UP001497744">
    <property type="component" value="Unassembled WGS sequence"/>
</dbReference>
<dbReference type="GO" id="GO:0000428">
    <property type="term" value="C:DNA-directed RNA polymerase complex"/>
    <property type="evidence" value="ECO:0007669"/>
    <property type="project" value="UniProtKB-KW"/>
</dbReference>
<name>A0AAV4LUQ5_BABCB</name>